<dbReference type="Gene3D" id="3.30.2080.10">
    <property type="entry name" value="GH92 mannosidase domain"/>
    <property type="match status" value="1"/>
</dbReference>
<dbReference type="SUPFAM" id="SSF48208">
    <property type="entry name" value="Six-hairpin glycosidases"/>
    <property type="match status" value="1"/>
</dbReference>
<dbReference type="InterPro" id="IPR012939">
    <property type="entry name" value="Glyco_hydro_92"/>
</dbReference>
<dbReference type="Gene3D" id="1.20.1610.10">
    <property type="entry name" value="alpha-1,2-mannosidases domains"/>
    <property type="match status" value="1"/>
</dbReference>
<keyword evidence="5" id="KW-1185">Reference proteome</keyword>
<dbReference type="GO" id="GO:0005829">
    <property type="term" value="C:cytosol"/>
    <property type="evidence" value="ECO:0007669"/>
    <property type="project" value="TreeGrafter"/>
</dbReference>
<feature type="signal peptide" evidence="1">
    <location>
        <begin position="1"/>
        <end position="28"/>
    </location>
</feature>
<dbReference type="Pfam" id="PF17678">
    <property type="entry name" value="Glyco_hydro_92N"/>
    <property type="match status" value="1"/>
</dbReference>
<protein>
    <recommendedName>
        <fullName evidence="6">Glycosyl hydrolase family 92 domain-containing protein</fullName>
    </recommendedName>
</protein>
<evidence type="ECO:0000313" key="4">
    <source>
        <dbReference type="EMBL" id="PPJ59176.1"/>
    </source>
</evidence>
<dbReference type="Pfam" id="PF07971">
    <property type="entry name" value="Glyco_hydro_92"/>
    <property type="match status" value="1"/>
</dbReference>
<dbReference type="GO" id="GO:0030246">
    <property type="term" value="F:carbohydrate binding"/>
    <property type="evidence" value="ECO:0007669"/>
    <property type="project" value="InterPro"/>
</dbReference>
<proteinExistence type="predicted"/>
<dbReference type="InterPro" id="IPR041371">
    <property type="entry name" value="GH92_N"/>
</dbReference>
<organism evidence="4 5">
    <name type="scientific">Cercospora berteroae</name>
    <dbReference type="NCBI Taxonomy" id="357750"/>
    <lineage>
        <taxon>Eukaryota</taxon>
        <taxon>Fungi</taxon>
        <taxon>Dikarya</taxon>
        <taxon>Ascomycota</taxon>
        <taxon>Pezizomycotina</taxon>
        <taxon>Dothideomycetes</taxon>
        <taxon>Dothideomycetidae</taxon>
        <taxon>Mycosphaerellales</taxon>
        <taxon>Mycosphaerellaceae</taxon>
        <taxon>Cercospora</taxon>
    </lineage>
</organism>
<evidence type="ECO:0000256" key="1">
    <source>
        <dbReference type="SAM" id="SignalP"/>
    </source>
</evidence>
<dbReference type="InterPro" id="IPR050883">
    <property type="entry name" value="PNGase"/>
</dbReference>
<dbReference type="AlphaFoldDB" id="A0A2S6CHF1"/>
<reference evidence="5" key="1">
    <citation type="journal article" date="2017" name="bioRxiv">
        <title>Conservation of a gene cluster reveals novel cercosporin biosynthetic mechanisms and extends production to the genus Colletotrichum.</title>
        <authorList>
            <person name="de Jonge R."/>
            <person name="Ebert M.K."/>
            <person name="Huitt-Roehl C.R."/>
            <person name="Pal P."/>
            <person name="Suttle J.C."/>
            <person name="Spanner R.E."/>
            <person name="Neubauer J.D."/>
            <person name="Jurick W.M.II."/>
            <person name="Stott K.A."/>
            <person name="Secor G.A."/>
            <person name="Thomma B.P.H.J."/>
            <person name="Van de Peer Y."/>
            <person name="Townsend C.A."/>
            <person name="Bolton M.D."/>
        </authorList>
    </citation>
    <scope>NUCLEOTIDE SEQUENCE [LARGE SCALE GENOMIC DNA]</scope>
    <source>
        <strain evidence="5">CBS538.71</strain>
    </source>
</reference>
<accession>A0A2S6CHF1</accession>
<evidence type="ECO:0000259" key="2">
    <source>
        <dbReference type="Pfam" id="PF07971"/>
    </source>
</evidence>
<dbReference type="InterPro" id="IPR008928">
    <property type="entry name" value="6-hairpin_glycosidase_sf"/>
</dbReference>
<dbReference type="NCBIfam" id="TIGR01180">
    <property type="entry name" value="aman2_put"/>
    <property type="match status" value="1"/>
</dbReference>
<name>A0A2S6CHF1_9PEZI</name>
<dbReference type="GO" id="GO:0000224">
    <property type="term" value="F:peptide-N4-(N-acetyl-beta-glucosaminyl)asparagine amidase activity"/>
    <property type="evidence" value="ECO:0007669"/>
    <property type="project" value="TreeGrafter"/>
</dbReference>
<evidence type="ECO:0000259" key="3">
    <source>
        <dbReference type="Pfam" id="PF17678"/>
    </source>
</evidence>
<dbReference type="EMBL" id="PNEN01000416">
    <property type="protein sequence ID" value="PPJ59176.1"/>
    <property type="molecule type" value="Genomic_DNA"/>
</dbReference>
<evidence type="ECO:0000313" key="5">
    <source>
        <dbReference type="Proteomes" id="UP000237631"/>
    </source>
</evidence>
<dbReference type="OrthoDB" id="449263at2759"/>
<feature type="domain" description="Glycosyl hydrolase family 92" evidence="2">
    <location>
        <begin position="330"/>
        <end position="815"/>
    </location>
</feature>
<feature type="domain" description="Glycosyl hydrolase family 92 N-terminal" evidence="3">
    <location>
        <begin position="69"/>
        <end position="324"/>
    </location>
</feature>
<dbReference type="PANTHER" id="PTHR12143:SF42">
    <property type="entry name" value="PUTATIVE SUBFAMILY (AFU_ORTHOLOGUE AFUA_6G13760)-RELATED"/>
    <property type="match status" value="1"/>
</dbReference>
<dbReference type="InterPro" id="IPR014718">
    <property type="entry name" value="GH-type_carb-bd"/>
</dbReference>
<feature type="chain" id="PRO_5015776622" description="Glycosyl hydrolase family 92 domain-containing protein" evidence="1">
    <location>
        <begin position="29"/>
        <end position="847"/>
    </location>
</feature>
<dbReference type="FunFam" id="1.20.1610.10:FF:000002">
    <property type="entry name" value="Alpha-1,2-mannosidase family protein"/>
    <property type="match status" value="1"/>
</dbReference>
<dbReference type="InterPro" id="IPR005887">
    <property type="entry name" value="GH92_a_mannosidase_put"/>
</dbReference>
<evidence type="ECO:0008006" key="6">
    <source>
        <dbReference type="Google" id="ProtNLM"/>
    </source>
</evidence>
<dbReference type="Gene3D" id="1.20.1050.60">
    <property type="entry name" value="alpha-1,2-mannosidase"/>
    <property type="match status" value="1"/>
</dbReference>
<dbReference type="GO" id="GO:0005634">
    <property type="term" value="C:nucleus"/>
    <property type="evidence" value="ECO:0007669"/>
    <property type="project" value="TreeGrafter"/>
</dbReference>
<keyword evidence="1" id="KW-0732">Signal</keyword>
<dbReference type="FunFam" id="1.20.1050.60:FF:000002">
    <property type="entry name" value="Glycosyl hydrolase family 92"/>
    <property type="match status" value="1"/>
</dbReference>
<dbReference type="PANTHER" id="PTHR12143">
    <property type="entry name" value="PEPTIDE N-GLYCANASE PNGASE -RELATED"/>
    <property type="match status" value="1"/>
</dbReference>
<dbReference type="FunFam" id="3.30.2080.10:FF:000001">
    <property type="entry name" value="Alpha-1,2-mannosidase subfamily"/>
    <property type="match status" value="1"/>
</dbReference>
<gene>
    <name evidence="4" type="ORF">CBER1_03050</name>
</gene>
<dbReference type="Gene3D" id="2.70.98.10">
    <property type="match status" value="1"/>
</dbReference>
<sequence length="847" mass="93248">MDALQPPAGRSAVIALLIMRAWCCSTASVRIEGGEPGSGQMGSRHANLAALASALLAAHGRAQVDILSFVDPLIGTTNGGHVFPGATLPFGMAKAGADVNVENQGGFSTGDVTGNITGFSHMHDSGTGGSPSLGNFPLFPQAGCPDDDINQCVFPYDLRSVPRINDSVEAHPGYFAVSMQTNIHTEMTATNHTALYRFNFPEQPVERNATLSPLILVDLIDLPRSRINGSISVDSSSGRISGSGVFSPSFGVGNYELHFCADFSGADIRETGVFMNNRAGTEPKNLSVVIDGINNSPDVLPAGAWTRFEAPKESRQIMARVGVSFISISQACHNAEMEIPNFDFNSTYAAAQEAWRDTLGVVEVKPGGVNESLQTVLWSGLYRASISPQDYTNENPLWNSTEPYYDSYYCIWDSFRSIHTLITILDPYSQIQMIRSLIEIYRQEGWLPDCRMSLCKGFTQGGSNADVVIAESYLKLGQLAADHGVDWKTAYEAVVRDAEEEPQNWAVEGRGGLLSWKTLNYIPTDDYDPYGVGPFTRSISRTVEYAYDDYCIAEMARGMGVTADYEKYLASSEYWRNMWKADQNSSINGTDTGFEGFLMPKFLNGTFGSQDPIFCSLILNFTSCYLNPDGHETYEGSSWLYSFFVPHDQASLIATMGGAQTFVDRLDYLHEFPGLLYIGDEQGFLPVYQYHYAGRPGKSAERAHFYIPSQFNDTINGIPGNDDSGAMGSFVALSMMGMFPNPGQDVYFITPPFFEEVSVTNKLTGKKATIRNINFDPEYQNIYIQRAALNGEPYTKNWYSHSFFLDGGVLELTLGRNESTWGTRPEDLPPSVSTSAGYERNEFNYFM</sequence>
<comment type="caution">
    <text evidence="4">The sequence shown here is derived from an EMBL/GenBank/DDBJ whole genome shotgun (WGS) entry which is preliminary data.</text>
</comment>
<dbReference type="Proteomes" id="UP000237631">
    <property type="component" value="Unassembled WGS sequence"/>
</dbReference>
<dbReference type="GO" id="GO:0005975">
    <property type="term" value="P:carbohydrate metabolic process"/>
    <property type="evidence" value="ECO:0007669"/>
    <property type="project" value="InterPro"/>
</dbReference>
<dbReference type="GO" id="GO:0006516">
    <property type="term" value="P:glycoprotein catabolic process"/>
    <property type="evidence" value="ECO:0007669"/>
    <property type="project" value="TreeGrafter"/>
</dbReference>
<dbReference type="FunFam" id="2.70.98.10:FF:000010">
    <property type="entry name" value="Alpha-1,2-mannosidase family protein"/>
    <property type="match status" value="1"/>
</dbReference>
<dbReference type="STRING" id="357750.A0A2S6CHF1"/>